<organism evidence="1 2">
    <name type="scientific">Pseudomonas putida</name>
    <name type="common">Arthrobacter siderocapsulatus</name>
    <dbReference type="NCBI Taxonomy" id="303"/>
    <lineage>
        <taxon>Bacteria</taxon>
        <taxon>Pseudomonadati</taxon>
        <taxon>Pseudomonadota</taxon>
        <taxon>Gammaproteobacteria</taxon>
        <taxon>Pseudomonadales</taxon>
        <taxon>Pseudomonadaceae</taxon>
        <taxon>Pseudomonas</taxon>
    </lineage>
</organism>
<name>A0A1Y3KMQ1_PSEPU</name>
<evidence type="ECO:0000313" key="1">
    <source>
        <dbReference type="EMBL" id="OUM27137.1"/>
    </source>
</evidence>
<protein>
    <submittedName>
        <fullName evidence="1">Uncharacterized protein</fullName>
    </submittedName>
</protein>
<sequence length="60" mass="6698">MAVHREPPGINDCPSLCQAGHCGQRFRFYRADRQSLIRAKCTVQNARPCNLHGSTSENTP</sequence>
<accession>A0A1Y3KMQ1</accession>
<dbReference type="Proteomes" id="UP000196082">
    <property type="component" value="Unassembled WGS sequence"/>
</dbReference>
<comment type="caution">
    <text evidence="1">The sequence shown here is derived from an EMBL/GenBank/DDBJ whole genome shotgun (WGS) entry which is preliminary data.</text>
</comment>
<gene>
    <name evidence="1" type="ORF">B8W72_23385</name>
</gene>
<reference evidence="1 2" key="1">
    <citation type="submission" date="2017-05" db="EMBL/GenBank/DDBJ databases">
        <title>Whole genome sequence of Pseudomonas putida isolate 1312 commercialized as a biostimulant.</title>
        <authorList>
            <person name="Crovadore J."/>
            <person name="Blanc P."/>
            <person name="Chablais R."/>
            <person name="Cochard B."/>
            <person name="Grizard D."/>
            <person name="Lefort F."/>
        </authorList>
    </citation>
    <scope>NUCLEOTIDE SEQUENCE [LARGE SCALE GENOMIC DNA]</scope>
    <source>
        <strain evidence="1 2">1312</strain>
    </source>
</reference>
<proteinExistence type="predicted"/>
<evidence type="ECO:0000313" key="2">
    <source>
        <dbReference type="Proteomes" id="UP000196082"/>
    </source>
</evidence>
<dbReference type="AlphaFoldDB" id="A0A1Y3KMQ1"/>
<dbReference type="EMBL" id="NFSB01000086">
    <property type="protein sequence ID" value="OUM27137.1"/>
    <property type="molecule type" value="Genomic_DNA"/>
</dbReference>